<keyword evidence="1" id="KW-0812">Transmembrane</keyword>
<dbReference type="EMBL" id="JARIHO010000008">
    <property type="protein sequence ID" value="KAJ7356945.1"/>
    <property type="molecule type" value="Genomic_DNA"/>
</dbReference>
<evidence type="ECO:0000313" key="4">
    <source>
        <dbReference type="Proteomes" id="UP001218218"/>
    </source>
</evidence>
<gene>
    <name evidence="3" type="ORF">DFH08DRAFT_850560</name>
</gene>
<dbReference type="Pfam" id="PF06687">
    <property type="entry name" value="SUR7"/>
    <property type="match status" value="1"/>
</dbReference>
<reference evidence="3" key="1">
    <citation type="submission" date="2023-03" db="EMBL/GenBank/DDBJ databases">
        <title>Massive genome expansion in bonnet fungi (Mycena s.s.) driven by repeated elements and novel gene families across ecological guilds.</title>
        <authorList>
            <consortium name="Lawrence Berkeley National Laboratory"/>
            <person name="Harder C.B."/>
            <person name="Miyauchi S."/>
            <person name="Viragh M."/>
            <person name="Kuo A."/>
            <person name="Thoen E."/>
            <person name="Andreopoulos B."/>
            <person name="Lu D."/>
            <person name="Skrede I."/>
            <person name="Drula E."/>
            <person name="Henrissat B."/>
            <person name="Morin E."/>
            <person name="Kohler A."/>
            <person name="Barry K."/>
            <person name="LaButti K."/>
            <person name="Morin E."/>
            <person name="Salamov A."/>
            <person name="Lipzen A."/>
            <person name="Mereny Z."/>
            <person name="Hegedus B."/>
            <person name="Baldrian P."/>
            <person name="Stursova M."/>
            <person name="Weitz H."/>
            <person name="Taylor A."/>
            <person name="Grigoriev I.V."/>
            <person name="Nagy L.G."/>
            <person name="Martin F."/>
            <person name="Kauserud H."/>
        </authorList>
    </citation>
    <scope>NUCLEOTIDE SEQUENCE</scope>
    <source>
        <strain evidence="3">CBHHK002</strain>
    </source>
</reference>
<keyword evidence="1" id="KW-0472">Membrane</keyword>
<keyword evidence="2" id="KW-0732">Signal</keyword>
<dbReference type="PANTHER" id="PTHR28019">
    <property type="entry name" value="CELL MEMBRANE PROTEIN YLR413W-RELATED"/>
    <property type="match status" value="1"/>
</dbReference>
<evidence type="ECO:0000256" key="1">
    <source>
        <dbReference type="SAM" id="Phobius"/>
    </source>
</evidence>
<dbReference type="GO" id="GO:0005886">
    <property type="term" value="C:plasma membrane"/>
    <property type="evidence" value="ECO:0007669"/>
    <property type="project" value="InterPro"/>
</dbReference>
<organism evidence="3 4">
    <name type="scientific">Mycena albidolilacea</name>
    <dbReference type="NCBI Taxonomy" id="1033008"/>
    <lineage>
        <taxon>Eukaryota</taxon>
        <taxon>Fungi</taxon>
        <taxon>Dikarya</taxon>
        <taxon>Basidiomycota</taxon>
        <taxon>Agaricomycotina</taxon>
        <taxon>Agaricomycetes</taxon>
        <taxon>Agaricomycetidae</taxon>
        <taxon>Agaricales</taxon>
        <taxon>Marasmiineae</taxon>
        <taxon>Mycenaceae</taxon>
        <taxon>Mycena</taxon>
    </lineage>
</organism>
<dbReference type="InterPro" id="IPR009571">
    <property type="entry name" value="SUR7/Rim9-like_fungi"/>
</dbReference>
<feature type="transmembrane region" description="Helical" evidence="1">
    <location>
        <begin position="175"/>
        <end position="200"/>
    </location>
</feature>
<keyword evidence="1" id="KW-1133">Transmembrane helix</keyword>
<dbReference type="GO" id="GO:0031505">
    <property type="term" value="P:fungal-type cell wall organization"/>
    <property type="evidence" value="ECO:0007669"/>
    <property type="project" value="TreeGrafter"/>
</dbReference>
<dbReference type="Gene3D" id="1.20.140.150">
    <property type="match status" value="1"/>
</dbReference>
<dbReference type="GO" id="GO:0051285">
    <property type="term" value="C:cell cortex of cell tip"/>
    <property type="evidence" value="ECO:0007669"/>
    <property type="project" value="TreeGrafter"/>
</dbReference>
<keyword evidence="4" id="KW-1185">Reference proteome</keyword>
<evidence type="ECO:0000313" key="3">
    <source>
        <dbReference type="EMBL" id="KAJ7356945.1"/>
    </source>
</evidence>
<evidence type="ECO:0000256" key="2">
    <source>
        <dbReference type="SAM" id="SignalP"/>
    </source>
</evidence>
<feature type="signal peptide" evidence="2">
    <location>
        <begin position="1"/>
        <end position="29"/>
    </location>
</feature>
<proteinExistence type="predicted"/>
<feature type="transmembrane region" description="Helical" evidence="1">
    <location>
        <begin position="230"/>
        <end position="248"/>
    </location>
</feature>
<feature type="chain" id="PRO_5042263826" evidence="2">
    <location>
        <begin position="30"/>
        <end position="255"/>
    </location>
</feature>
<comment type="caution">
    <text evidence="3">The sequence shown here is derived from an EMBL/GenBank/DDBJ whole genome shotgun (WGS) entry which is preliminary data.</text>
</comment>
<sequence>MRGELCVGAATILSLTSLLLLIFVHVSQINTSAVPHAIALVKINVSAYGDALHQAVFDPIDKLYTNDSSAPLGSSAGLRQFYLFGLYSHCGYVNNSAGICANHSIQNQFTPYAALTSDMLPNYTDITNFILSDTSFADSDSLGHTSRAAYWMLLLGTICAALALLTGIPKSSWTFFLSTFSAIIGSIFLLIGAIIWTVMIKKTQSVNSVMLRTTPPIAVGIEVSIGKGLYLIWAGFVTLVFSIVPYMVSCCTYRG</sequence>
<protein>
    <submittedName>
        <fullName evidence="3">Actin cortical patch SUR7/pH-response regulator pali</fullName>
    </submittedName>
</protein>
<dbReference type="PANTHER" id="PTHR28019:SF2">
    <property type="entry name" value="CELL MEMBRANE PROTEIN YLR413W-RELATED"/>
    <property type="match status" value="1"/>
</dbReference>
<dbReference type="Proteomes" id="UP001218218">
    <property type="component" value="Unassembled WGS sequence"/>
</dbReference>
<feature type="transmembrane region" description="Helical" evidence="1">
    <location>
        <begin position="148"/>
        <end position="168"/>
    </location>
</feature>
<name>A0AAD7AF04_9AGAR</name>
<accession>A0AAD7AF04</accession>
<dbReference type="AlphaFoldDB" id="A0AAD7AF04"/>
<dbReference type="InterPro" id="IPR052413">
    <property type="entry name" value="SUR7_domain"/>
</dbReference>